<evidence type="ECO:0000259" key="2">
    <source>
        <dbReference type="Pfam" id="PF02308"/>
    </source>
</evidence>
<keyword evidence="1" id="KW-0472">Membrane</keyword>
<dbReference type="EMBL" id="APVH01000059">
    <property type="protein sequence ID" value="EPX76139.1"/>
    <property type="molecule type" value="Genomic_DNA"/>
</dbReference>
<dbReference type="InterPro" id="IPR025105">
    <property type="entry name" value="DUF4010"/>
</dbReference>
<evidence type="ECO:0000256" key="1">
    <source>
        <dbReference type="SAM" id="Phobius"/>
    </source>
</evidence>
<feature type="transmembrane region" description="Helical" evidence="1">
    <location>
        <begin position="12"/>
        <end position="29"/>
    </location>
</feature>
<feature type="transmembrane region" description="Helical" evidence="1">
    <location>
        <begin position="369"/>
        <end position="387"/>
    </location>
</feature>
<accession>S9RQ67</accession>
<feature type="transmembrane region" description="Helical" evidence="1">
    <location>
        <begin position="237"/>
        <end position="263"/>
    </location>
</feature>
<dbReference type="Pfam" id="PF13194">
    <property type="entry name" value="DUF4010"/>
    <property type="match status" value="1"/>
</dbReference>
<feature type="domain" description="DUF4010" evidence="3">
    <location>
        <begin position="186"/>
        <end position="396"/>
    </location>
</feature>
<dbReference type="PANTHER" id="PTHR39084">
    <property type="entry name" value="MEMBRANE PROTEIN-RELATED"/>
    <property type="match status" value="1"/>
</dbReference>
<feature type="transmembrane region" description="Helical" evidence="1">
    <location>
        <begin position="269"/>
        <end position="292"/>
    </location>
</feature>
<dbReference type="PANTHER" id="PTHR39084:SF1">
    <property type="entry name" value="DUF4010 DOMAIN-CONTAINING PROTEIN"/>
    <property type="match status" value="1"/>
</dbReference>
<feature type="transmembrane region" description="Helical" evidence="1">
    <location>
        <begin position="93"/>
        <end position="113"/>
    </location>
</feature>
<proteinExistence type="predicted"/>
<feature type="transmembrane region" description="Helical" evidence="1">
    <location>
        <begin position="66"/>
        <end position="86"/>
    </location>
</feature>
<feature type="transmembrane region" description="Helical" evidence="1">
    <location>
        <begin position="312"/>
        <end position="332"/>
    </location>
</feature>
<name>S9RQ67_9RHOB</name>
<reference evidence="5" key="1">
    <citation type="journal article" date="2014" name="Stand. Genomic Sci.">
        <title>Genome sequence of the exopolysaccharide-producing Salipiger mucosus type strain (DSM 16094(T)), a moderately halophilic member of the Roseobacter clade.</title>
        <authorList>
            <person name="Riedel T."/>
            <person name="Spring S."/>
            <person name="Fiebig A."/>
            <person name="Petersen J."/>
            <person name="Kyrpides N.C."/>
            <person name="Goker M."/>
            <person name="Klenk H.P."/>
        </authorList>
    </citation>
    <scope>NUCLEOTIDE SEQUENCE [LARGE SCALE GENOMIC DNA]</scope>
    <source>
        <strain evidence="5">DSM 16094</strain>
    </source>
</reference>
<dbReference type="AlphaFoldDB" id="S9RQ67"/>
<gene>
    <name evidence="4" type="ORF">Salmuc_01922</name>
</gene>
<keyword evidence="1" id="KW-0812">Transmembrane</keyword>
<feature type="domain" description="MgtC/SapB/SrpB/YhiD N-terminal" evidence="2">
    <location>
        <begin position="13"/>
        <end position="137"/>
    </location>
</feature>
<feature type="transmembrane region" description="Helical" evidence="1">
    <location>
        <begin position="181"/>
        <end position="199"/>
    </location>
</feature>
<dbReference type="InterPro" id="IPR049177">
    <property type="entry name" value="MgtC_SapB_SrpB_YhiD_N"/>
</dbReference>
<feature type="transmembrane region" description="Helical" evidence="1">
    <location>
        <begin position="119"/>
        <end position="136"/>
    </location>
</feature>
<feature type="transmembrane region" description="Helical" evidence="1">
    <location>
        <begin position="399"/>
        <end position="420"/>
    </location>
</feature>
<dbReference type="eggNOG" id="COG3174">
    <property type="taxonomic scope" value="Bacteria"/>
</dbReference>
<dbReference type="HOGENOM" id="CLU_036781_1_1_5"/>
<organism evidence="4 5">
    <name type="scientific">Salipiger mucosus DSM 16094</name>
    <dbReference type="NCBI Taxonomy" id="1123237"/>
    <lineage>
        <taxon>Bacteria</taxon>
        <taxon>Pseudomonadati</taxon>
        <taxon>Pseudomonadota</taxon>
        <taxon>Alphaproteobacteria</taxon>
        <taxon>Rhodobacterales</taxon>
        <taxon>Roseobacteraceae</taxon>
        <taxon>Salipiger</taxon>
    </lineage>
</organism>
<comment type="caution">
    <text evidence="4">The sequence shown here is derived from an EMBL/GenBank/DDBJ whole genome shotgun (WGS) entry which is preliminary data.</text>
</comment>
<evidence type="ECO:0000313" key="5">
    <source>
        <dbReference type="Proteomes" id="UP000015347"/>
    </source>
</evidence>
<keyword evidence="5" id="KW-1185">Reference proteome</keyword>
<feature type="transmembrane region" description="Helical" evidence="1">
    <location>
        <begin position="148"/>
        <end position="166"/>
    </location>
</feature>
<keyword evidence="1" id="KW-1133">Transmembrane helix</keyword>
<evidence type="ECO:0000259" key="3">
    <source>
        <dbReference type="Pfam" id="PF13194"/>
    </source>
</evidence>
<feature type="transmembrane region" description="Helical" evidence="1">
    <location>
        <begin position="41"/>
        <end position="60"/>
    </location>
</feature>
<protein>
    <submittedName>
        <fullName evidence="4">Uncharacterized protein</fullName>
    </submittedName>
</protein>
<dbReference type="Pfam" id="PF02308">
    <property type="entry name" value="MgtC"/>
    <property type="match status" value="1"/>
</dbReference>
<sequence length="421" mass="42983">MFAMTDIDIFQRLGLALLIGLLLGLERGWHERVYDEGRRVAGVRTFALVALFGGVLGWVATEVSPIILAAGLVSLAMLLVASYWISLGREDDVGITTEIALLLTFALGAASMLGPMEPAAAAAVVAALLLSMKTKLHLWVARMEQIEVSAVLKLALISVVVLPLMPDQGYGPGGTLNPHEIWWAIVVVAGLSFLGYVAIRLGGADLGMLMTGAFGGLASSTATTLSLARVVHAQPAFAARAAVGVLVAGSVTFLRILVLAAIFQPLLVAPLALPMGVMAGVGLAGAAAIYALSGRGRKSGERIEGVGNPLELVAALSFGVVLAVVLLGVHYLQQWLGAGGVYAAAALSGVTDVDALTISVSRLVGTDLVAARGVTAIFIAVSVNTVVKGGISLIAGNAALGLRVLPVYAVAIAAGGASLFL</sequence>
<dbReference type="Proteomes" id="UP000015347">
    <property type="component" value="Unassembled WGS sequence"/>
</dbReference>
<evidence type="ECO:0000313" key="4">
    <source>
        <dbReference type="EMBL" id="EPX76139.1"/>
    </source>
</evidence>